<gene>
    <name evidence="1" type="ORF">INF28_01385</name>
</gene>
<dbReference type="Proteomes" id="UP000806542">
    <property type="component" value="Unassembled WGS sequence"/>
</dbReference>
<accession>A0A9D5M470</accession>
<dbReference type="EMBL" id="JADCKB010000002">
    <property type="protein sequence ID" value="MBE5039122.1"/>
    <property type="molecule type" value="Genomic_DNA"/>
</dbReference>
<dbReference type="RefSeq" id="WP_226391686.1">
    <property type="nucleotide sequence ID" value="NZ_JADCKB010000002.1"/>
</dbReference>
<keyword evidence="2" id="KW-1185">Reference proteome</keyword>
<organism evidence="1 2">
    <name type="scientific">Ructibacterium gallinarum</name>
    <dbReference type="NCBI Taxonomy" id="2779355"/>
    <lineage>
        <taxon>Bacteria</taxon>
        <taxon>Bacillati</taxon>
        <taxon>Bacillota</taxon>
        <taxon>Clostridia</taxon>
        <taxon>Eubacteriales</taxon>
        <taxon>Oscillospiraceae</taxon>
        <taxon>Ructibacterium</taxon>
    </lineage>
</organism>
<proteinExistence type="predicted"/>
<dbReference type="AlphaFoldDB" id="A0A9D5M470"/>
<name>A0A9D5M470_9FIRM</name>
<reference evidence="1" key="1">
    <citation type="submission" date="2020-10" db="EMBL/GenBank/DDBJ databases">
        <title>ChiBAC.</title>
        <authorList>
            <person name="Zenner C."/>
            <person name="Hitch T.C.A."/>
            <person name="Clavel T."/>
        </authorList>
    </citation>
    <scope>NUCLEOTIDE SEQUENCE</scope>
    <source>
        <strain evidence="1">DSM 107454</strain>
    </source>
</reference>
<protein>
    <submittedName>
        <fullName evidence="1">Uncharacterized protein</fullName>
    </submittedName>
</protein>
<evidence type="ECO:0000313" key="1">
    <source>
        <dbReference type="EMBL" id="MBE5039122.1"/>
    </source>
</evidence>
<comment type="caution">
    <text evidence="1">The sequence shown here is derived from an EMBL/GenBank/DDBJ whole genome shotgun (WGS) entry which is preliminary data.</text>
</comment>
<sequence>MIVRKESIRAGFSNPARLAVFGAVIKVRTLQTYQLPCGNHERTALVRLLIGIKNASLICRCFLMYHEQR</sequence>
<evidence type="ECO:0000313" key="2">
    <source>
        <dbReference type="Proteomes" id="UP000806542"/>
    </source>
</evidence>